<dbReference type="Pfam" id="PF03099">
    <property type="entry name" value="BPL_LplA_LipB"/>
    <property type="match status" value="1"/>
</dbReference>
<dbReference type="NCBIfam" id="TIGR00121">
    <property type="entry name" value="birA_ligase"/>
    <property type="match status" value="1"/>
</dbReference>
<evidence type="ECO:0000256" key="1">
    <source>
        <dbReference type="ARBA" id="ARBA00022598"/>
    </source>
</evidence>
<dbReference type="PANTHER" id="PTHR12835:SF5">
    <property type="entry name" value="BIOTIN--PROTEIN LIGASE"/>
    <property type="match status" value="1"/>
</dbReference>
<evidence type="ECO:0000256" key="3">
    <source>
        <dbReference type="ARBA" id="ARBA00024227"/>
    </source>
</evidence>
<dbReference type="CDD" id="cd16442">
    <property type="entry name" value="BPL"/>
    <property type="match status" value="1"/>
</dbReference>
<dbReference type="InterPro" id="IPR004408">
    <property type="entry name" value="Biotin_CoA_COase_ligase"/>
</dbReference>
<comment type="caution">
    <text evidence="5">The sequence shown here is derived from an EMBL/GenBank/DDBJ whole genome shotgun (WGS) entry which is preliminary data.</text>
</comment>
<name>A0A923REL9_9FIRM</name>
<dbReference type="Gene3D" id="2.30.30.100">
    <property type="match status" value="1"/>
</dbReference>
<evidence type="ECO:0000256" key="2">
    <source>
        <dbReference type="ARBA" id="ARBA00023267"/>
    </source>
</evidence>
<dbReference type="EMBL" id="JACONZ010000005">
    <property type="protein sequence ID" value="MBC5582375.1"/>
    <property type="molecule type" value="Genomic_DNA"/>
</dbReference>
<keyword evidence="6" id="KW-1185">Reference proteome</keyword>
<organism evidence="5 6">
    <name type="scientific">Anaerofilum hominis</name>
    <dbReference type="NCBI Taxonomy" id="2763016"/>
    <lineage>
        <taxon>Bacteria</taxon>
        <taxon>Bacillati</taxon>
        <taxon>Bacillota</taxon>
        <taxon>Clostridia</taxon>
        <taxon>Eubacteriales</taxon>
        <taxon>Oscillospiraceae</taxon>
        <taxon>Anaerofilum</taxon>
    </lineage>
</organism>
<dbReference type="PROSITE" id="PS51733">
    <property type="entry name" value="BPL_LPL_CATALYTIC"/>
    <property type="match status" value="1"/>
</dbReference>
<protein>
    <recommendedName>
        <fullName evidence="3">biotin--[biotin carboxyl-carrier protein] ligase</fullName>
        <ecNumber evidence="3">6.3.4.15</ecNumber>
    </recommendedName>
</protein>
<keyword evidence="2" id="KW-0092">Biotin</keyword>
<dbReference type="Proteomes" id="UP000659630">
    <property type="component" value="Unassembled WGS sequence"/>
</dbReference>
<dbReference type="Pfam" id="PF02237">
    <property type="entry name" value="BPL_C"/>
    <property type="match status" value="1"/>
</dbReference>
<accession>A0A923REL9</accession>
<proteinExistence type="predicted"/>
<evidence type="ECO:0000259" key="4">
    <source>
        <dbReference type="PROSITE" id="PS51733"/>
    </source>
</evidence>
<dbReference type="InterPro" id="IPR045864">
    <property type="entry name" value="aa-tRNA-synth_II/BPL/LPL"/>
</dbReference>
<dbReference type="GO" id="GO:0009249">
    <property type="term" value="P:protein lipoylation"/>
    <property type="evidence" value="ECO:0007669"/>
    <property type="project" value="UniProtKB-ARBA"/>
</dbReference>
<dbReference type="InterPro" id="IPR004143">
    <property type="entry name" value="BPL_LPL_catalytic"/>
</dbReference>
<dbReference type="EC" id="6.3.4.15" evidence="3"/>
<dbReference type="AlphaFoldDB" id="A0A923REL9"/>
<dbReference type="SUPFAM" id="SSF55681">
    <property type="entry name" value="Class II aaRS and biotin synthetases"/>
    <property type="match status" value="1"/>
</dbReference>
<dbReference type="GO" id="GO:0016740">
    <property type="term" value="F:transferase activity"/>
    <property type="evidence" value="ECO:0007669"/>
    <property type="project" value="UniProtKB-ARBA"/>
</dbReference>
<dbReference type="InterPro" id="IPR003142">
    <property type="entry name" value="BPL_C"/>
</dbReference>
<dbReference type="GO" id="GO:0004077">
    <property type="term" value="F:biotin--[biotin carboxyl-carrier protein] ligase activity"/>
    <property type="evidence" value="ECO:0007669"/>
    <property type="project" value="UniProtKB-EC"/>
</dbReference>
<dbReference type="PANTHER" id="PTHR12835">
    <property type="entry name" value="BIOTIN PROTEIN LIGASE"/>
    <property type="match status" value="1"/>
</dbReference>
<gene>
    <name evidence="5" type="ORF">H8S23_12750</name>
</gene>
<evidence type="ECO:0000313" key="6">
    <source>
        <dbReference type="Proteomes" id="UP000659630"/>
    </source>
</evidence>
<dbReference type="GO" id="GO:0005737">
    <property type="term" value="C:cytoplasm"/>
    <property type="evidence" value="ECO:0007669"/>
    <property type="project" value="TreeGrafter"/>
</dbReference>
<feature type="domain" description="BPL/LPL catalytic" evidence="4">
    <location>
        <begin position="1"/>
        <end position="175"/>
    </location>
</feature>
<dbReference type="RefSeq" id="WP_186888738.1">
    <property type="nucleotide sequence ID" value="NZ_JACONZ010000005.1"/>
</dbReference>
<keyword evidence="1 5" id="KW-0436">Ligase</keyword>
<evidence type="ECO:0000313" key="5">
    <source>
        <dbReference type="EMBL" id="MBC5582375.1"/>
    </source>
</evidence>
<dbReference type="Gene3D" id="3.30.930.10">
    <property type="entry name" value="Bira Bifunctional Protein, Domain 2"/>
    <property type="match status" value="1"/>
</dbReference>
<reference evidence="5" key="1">
    <citation type="submission" date="2020-08" db="EMBL/GenBank/DDBJ databases">
        <title>Genome public.</title>
        <authorList>
            <person name="Liu C."/>
            <person name="Sun Q."/>
        </authorList>
    </citation>
    <scope>NUCLEOTIDE SEQUENCE</scope>
    <source>
        <strain evidence="5">BX8</strain>
    </source>
</reference>
<sequence length="237" mass="25533">MSLRYLDEVDSTNSWLRRELQELKDGDAVYTASQTAGRGRRGRSWQNRPGEALYYSRLVRRPLADPSTLPLMVSLAGADAVQALCGRRPEVKWPNDLLFDGKKICGILCESVLEGAGASYILGVGFNLLQTAAFFEEQGLDHAASLFSATGRRCLPGDAALALDGALARRLDAFAAGGFAALAEEYRACCVNLGRQVYTDTVRGVAAAIDDAGRLVVRTPEGEEAVFTGEVTVHGIY</sequence>